<dbReference type="Proteomes" id="UP000292118">
    <property type="component" value="Chromosome"/>
</dbReference>
<keyword evidence="2" id="KW-1133">Transmembrane helix</keyword>
<feature type="transmembrane region" description="Helical" evidence="2">
    <location>
        <begin position="66"/>
        <end position="87"/>
    </location>
</feature>
<keyword evidence="2" id="KW-0812">Transmembrane</keyword>
<organism evidence="4 5">
    <name type="scientific">Xylanimonas protaetiae</name>
    <dbReference type="NCBI Taxonomy" id="2509457"/>
    <lineage>
        <taxon>Bacteria</taxon>
        <taxon>Bacillati</taxon>
        <taxon>Actinomycetota</taxon>
        <taxon>Actinomycetes</taxon>
        <taxon>Micrococcales</taxon>
        <taxon>Promicromonosporaceae</taxon>
        <taxon>Xylanimonas</taxon>
    </lineage>
</organism>
<evidence type="ECO:0000313" key="4">
    <source>
        <dbReference type="EMBL" id="QAY68870.1"/>
    </source>
</evidence>
<dbReference type="RefSeq" id="WP_129186272.1">
    <property type="nucleotide sequence ID" value="NZ_CP035493.1"/>
</dbReference>
<protein>
    <submittedName>
        <fullName evidence="4">DUF4129 domain-containing protein</fullName>
    </submittedName>
</protein>
<keyword evidence="2" id="KW-0472">Membrane</keyword>
<proteinExistence type="predicted"/>
<dbReference type="KEGG" id="xya:ET471_01435"/>
<dbReference type="Pfam" id="PF13559">
    <property type="entry name" value="DUF4129"/>
    <property type="match status" value="1"/>
</dbReference>
<feature type="domain" description="Protein-glutamine gamma-glutamyltransferase-like C-terminal" evidence="3">
    <location>
        <begin position="134"/>
        <end position="203"/>
    </location>
</feature>
<evidence type="ECO:0000256" key="1">
    <source>
        <dbReference type="SAM" id="MobiDB-lite"/>
    </source>
</evidence>
<evidence type="ECO:0000256" key="2">
    <source>
        <dbReference type="SAM" id="Phobius"/>
    </source>
</evidence>
<dbReference type="OrthoDB" id="3389322at2"/>
<name>A0A4P6EZJ3_9MICO</name>
<feature type="region of interest" description="Disordered" evidence="1">
    <location>
        <begin position="213"/>
        <end position="239"/>
    </location>
</feature>
<dbReference type="EMBL" id="CP035493">
    <property type="protein sequence ID" value="QAY68870.1"/>
    <property type="molecule type" value="Genomic_DNA"/>
</dbReference>
<dbReference type="AlphaFoldDB" id="A0A4P6EZJ3"/>
<gene>
    <name evidence="4" type="ORF">ET471_01435</name>
</gene>
<reference evidence="4 5" key="1">
    <citation type="submission" date="2019-01" db="EMBL/GenBank/DDBJ databases">
        <title>Genome sequencing of strain FW10M-9.</title>
        <authorList>
            <person name="Heo J."/>
            <person name="Kim S.-J."/>
            <person name="Kim J.-S."/>
            <person name="Hong S.-B."/>
            <person name="Kwon S.-W."/>
        </authorList>
    </citation>
    <scope>NUCLEOTIDE SEQUENCE [LARGE SCALE GENOMIC DNA]</scope>
    <source>
        <strain evidence="4 5">FW10M-9</strain>
    </source>
</reference>
<feature type="compositionally biased region" description="Low complexity" evidence="1">
    <location>
        <begin position="224"/>
        <end position="239"/>
    </location>
</feature>
<evidence type="ECO:0000259" key="3">
    <source>
        <dbReference type="Pfam" id="PF13559"/>
    </source>
</evidence>
<evidence type="ECO:0000313" key="5">
    <source>
        <dbReference type="Proteomes" id="UP000292118"/>
    </source>
</evidence>
<keyword evidence="5" id="KW-1185">Reference proteome</keyword>
<sequence>MLLAATVTARLAADVPVTPDRDTARRWLAEELARPEYGTQPSLLQRLWEWFLGLFDGLRGLDAPPWQVLVGVLVAVALVVVVARWVAGPVRLARRTRGSAVVAAADDARTAAQLRTAANAAAAGGDWALAVAERFRAVVRALEDRTVLDERPGRTAQEAASDAGERLPEHARDLTVAATLFDGVVYGHRSAREADDAALRALDSRLTAARVAASATRGTGGPGHADAPAHPDATSGDPA</sequence>
<dbReference type="InterPro" id="IPR025403">
    <property type="entry name" value="TgpA-like_C"/>
</dbReference>
<accession>A0A4P6EZJ3</accession>